<keyword evidence="7" id="KW-0812">Transmembrane</keyword>
<keyword evidence="4 7" id="KW-0645">Protease</keyword>
<dbReference type="PROSITE" id="PS00761">
    <property type="entry name" value="SPASE_I_3"/>
    <property type="match status" value="1"/>
</dbReference>
<evidence type="ECO:0000256" key="6">
    <source>
        <dbReference type="PIRSR" id="PIRSR600223-1"/>
    </source>
</evidence>
<dbReference type="AlphaFoldDB" id="A0A2H5X968"/>
<dbReference type="PANTHER" id="PTHR43390">
    <property type="entry name" value="SIGNAL PEPTIDASE I"/>
    <property type="match status" value="1"/>
</dbReference>
<keyword evidence="7" id="KW-1133">Transmembrane helix</keyword>
<protein>
    <recommendedName>
        <fullName evidence="3 7">Signal peptidase I</fullName>
        <ecNumber evidence="3 7">3.4.21.89</ecNumber>
    </recommendedName>
</protein>
<dbReference type="EMBL" id="BEHT01000002">
    <property type="protein sequence ID" value="GBC97738.1"/>
    <property type="molecule type" value="Genomic_DNA"/>
</dbReference>
<feature type="domain" description="Peptidase S26" evidence="8">
    <location>
        <begin position="33"/>
        <end position="182"/>
    </location>
</feature>
<dbReference type="GO" id="GO:0006465">
    <property type="term" value="P:signal peptide processing"/>
    <property type="evidence" value="ECO:0007669"/>
    <property type="project" value="InterPro"/>
</dbReference>
<evidence type="ECO:0000256" key="4">
    <source>
        <dbReference type="ARBA" id="ARBA00022670"/>
    </source>
</evidence>
<proteinExistence type="inferred from homology"/>
<dbReference type="PROSITE" id="PS00501">
    <property type="entry name" value="SPASE_I_1"/>
    <property type="match status" value="1"/>
</dbReference>
<comment type="caution">
    <text evidence="9">The sequence shown here is derived from an EMBL/GenBank/DDBJ whole genome shotgun (WGS) entry which is preliminary data.</text>
</comment>
<evidence type="ECO:0000313" key="9">
    <source>
        <dbReference type="EMBL" id="GBC97738.1"/>
    </source>
</evidence>
<gene>
    <name evidence="9" type="primary">sipV</name>
    <name evidence="9" type="ORF">HRbin17_00227</name>
</gene>
<dbReference type="InterPro" id="IPR019756">
    <property type="entry name" value="Pept_S26A_signal_pept_1_Ser-AS"/>
</dbReference>
<dbReference type="Proteomes" id="UP000236173">
    <property type="component" value="Unassembled WGS sequence"/>
</dbReference>
<evidence type="ECO:0000313" key="10">
    <source>
        <dbReference type="Proteomes" id="UP000236173"/>
    </source>
</evidence>
<dbReference type="PRINTS" id="PR00727">
    <property type="entry name" value="LEADERPTASE"/>
</dbReference>
<dbReference type="NCBIfam" id="TIGR02227">
    <property type="entry name" value="sigpep_I_bact"/>
    <property type="match status" value="1"/>
</dbReference>
<comment type="catalytic activity">
    <reaction evidence="1 7">
        <text>Cleavage of hydrophobic, N-terminal signal or leader sequences from secreted and periplasmic proteins.</text>
        <dbReference type="EC" id="3.4.21.89"/>
    </reaction>
</comment>
<accession>A0A2H5X968</accession>
<dbReference type="InterPro" id="IPR000223">
    <property type="entry name" value="Pept_S26A_signal_pept_1"/>
</dbReference>
<keyword evidence="7" id="KW-0472">Membrane</keyword>
<keyword evidence="5 7" id="KW-0378">Hydrolase</keyword>
<dbReference type="InterPro" id="IPR036286">
    <property type="entry name" value="LexA/Signal_pep-like_sf"/>
</dbReference>
<reference evidence="10" key="1">
    <citation type="submission" date="2017-09" db="EMBL/GenBank/DDBJ databases">
        <title>Metaegenomics of thermophilic ammonia-oxidizing enrichment culture.</title>
        <authorList>
            <person name="Kato S."/>
            <person name="Suzuki K."/>
        </authorList>
    </citation>
    <scope>NUCLEOTIDE SEQUENCE [LARGE SCALE GENOMIC DNA]</scope>
</reference>
<dbReference type="GO" id="GO:0009003">
    <property type="term" value="F:signal peptidase activity"/>
    <property type="evidence" value="ECO:0007669"/>
    <property type="project" value="UniProtKB-EC"/>
</dbReference>
<dbReference type="SUPFAM" id="SSF51306">
    <property type="entry name" value="LexA/Signal peptidase"/>
    <property type="match status" value="1"/>
</dbReference>
<feature type="active site" evidence="6">
    <location>
        <position position="103"/>
    </location>
</feature>
<dbReference type="PANTHER" id="PTHR43390:SF1">
    <property type="entry name" value="CHLOROPLAST PROCESSING PEPTIDASE"/>
    <property type="match status" value="1"/>
</dbReference>
<evidence type="ECO:0000256" key="5">
    <source>
        <dbReference type="ARBA" id="ARBA00022801"/>
    </source>
</evidence>
<evidence type="ECO:0000256" key="2">
    <source>
        <dbReference type="ARBA" id="ARBA00009370"/>
    </source>
</evidence>
<feature type="active site" evidence="6">
    <location>
        <position position="59"/>
    </location>
</feature>
<dbReference type="GO" id="GO:0016020">
    <property type="term" value="C:membrane"/>
    <property type="evidence" value="ECO:0007669"/>
    <property type="project" value="UniProtKB-SubCell"/>
</dbReference>
<dbReference type="GO" id="GO:0004252">
    <property type="term" value="F:serine-type endopeptidase activity"/>
    <property type="evidence" value="ECO:0007669"/>
    <property type="project" value="InterPro"/>
</dbReference>
<dbReference type="Gene3D" id="2.10.109.10">
    <property type="entry name" value="Umud Fragment, subunit A"/>
    <property type="match status" value="1"/>
</dbReference>
<organism evidence="9 10">
    <name type="scientific">Candidatus Fervidibacter japonicus</name>
    <dbReference type="NCBI Taxonomy" id="2035412"/>
    <lineage>
        <taxon>Bacteria</taxon>
        <taxon>Candidatus Fervidibacterota</taxon>
        <taxon>Candidatus Fervidibacter</taxon>
    </lineage>
</organism>
<evidence type="ECO:0000259" key="8">
    <source>
        <dbReference type="Pfam" id="PF10502"/>
    </source>
</evidence>
<sequence length="191" mass="21689">MEEQPVGAPPETWVEQLTKRRGVRDRWFWVFVALAVVLSVEVVVLTRLMFVSSIVTSNSMNPTLQRGDWVLVRRRRFTPANPPRRGAIVMFRDPRGNGDRLIKRVIGLPNEVITIAWGQVYINGALLTEPYLQTVTPGYWHGVVPDDAVFVMGDNRGVSEDSRTYGPVPLDLIEGEVVLRYYPLSRFGRLP</sequence>
<dbReference type="CDD" id="cd06530">
    <property type="entry name" value="S26_SPase_I"/>
    <property type="match status" value="1"/>
</dbReference>
<dbReference type="Pfam" id="PF10502">
    <property type="entry name" value="Peptidase_S26"/>
    <property type="match status" value="1"/>
</dbReference>
<comment type="similarity">
    <text evidence="2 7">Belongs to the peptidase S26 family.</text>
</comment>
<evidence type="ECO:0000256" key="1">
    <source>
        <dbReference type="ARBA" id="ARBA00000677"/>
    </source>
</evidence>
<dbReference type="InterPro" id="IPR019758">
    <property type="entry name" value="Pept_S26A_signal_pept_1_CS"/>
</dbReference>
<evidence type="ECO:0000256" key="7">
    <source>
        <dbReference type="RuleBase" id="RU362042"/>
    </source>
</evidence>
<name>A0A2H5X968_9BACT</name>
<dbReference type="EC" id="3.4.21.89" evidence="3 7"/>
<dbReference type="InterPro" id="IPR019533">
    <property type="entry name" value="Peptidase_S26"/>
</dbReference>
<evidence type="ECO:0000256" key="3">
    <source>
        <dbReference type="ARBA" id="ARBA00013208"/>
    </source>
</evidence>
<comment type="subcellular location">
    <subcellularLocation>
        <location evidence="7">Membrane</location>
        <topology evidence="7">Single-pass type II membrane protein</topology>
    </subcellularLocation>
</comment>
<feature type="transmembrane region" description="Helical" evidence="7">
    <location>
        <begin position="27"/>
        <end position="50"/>
    </location>
</feature>